<evidence type="ECO:0000256" key="6">
    <source>
        <dbReference type="SAM" id="Coils"/>
    </source>
</evidence>
<dbReference type="Pfam" id="PF00004">
    <property type="entry name" value="AAA"/>
    <property type="match status" value="1"/>
</dbReference>
<dbReference type="Proteomes" id="UP001516023">
    <property type="component" value="Unassembled WGS sequence"/>
</dbReference>
<evidence type="ECO:0000256" key="3">
    <source>
        <dbReference type="ARBA" id="ARBA00022741"/>
    </source>
</evidence>
<evidence type="ECO:0000256" key="4">
    <source>
        <dbReference type="ARBA" id="ARBA00022840"/>
    </source>
</evidence>
<dbReference type="EMBL" id="JABMIG020000110">
    <property type="protein sequence ID" value="KAL3791749.1"/>
    <property type="molecule type" value="Genomic_DNA"/>
</dbReference>
<proteinExistence type="inferred from homology"/>
<dbReference type="FunFam" id="3.40.50.300:FF:000120">
    <property type="entry name" value="ATP-dependent chaperone ClpB"/>
    <property type="match status" value="1"/>
</dbReference>
<evidence type="ECO:0000256" key="7">
    <source>
        <dbReference type="SAM" id="MobiDB-lite"/>
    </source>
</evidence>
<keyword evidence="11" id="KW-1185">Reference proteome</keyword>
<evidence type="ECO:0000256" key="5">
    <source>
        <dbReference type="ARBA" id="ARBA00023186"/>
    </source>
</evidence>
<feature type="domain" description="Clp ATPase C-terminal" evidence="9">
    <location>
        <begin position="843"/>
        <end position="933"/>
    </location>
</feature>
<evidence type="ECO:0000313" key="10">
    <source>
        <dbReference type="EMBL" id="KAL3791749.1"/>
    </source>
</evidence>
<protein>
    <submittedName>
        <fullName evidence="10">Uncharacterized protein</fullName>
    </submittedName>
</protein>
<dbReference type="PRINTS" id="PR00300">
    <property type="entry name" value="CLPPROTEASEA"/>
</dbReference>
<feature type="coiled-coil region" evidence="6">
    <location>
        <begin position="500"/>
        <end position="578"/>
    </location>
</feature>
<feature type="domain" description="AAA+ ATPase" evidence="8">
    <location>
        <begin position="239"/>
        <end position="383"/>
    </location>
</feature>
<feature type="region of interest" description="Disordered" evidence="7">
    <location>
        <begin position="1022"/>
        <end position="1060"/>
    </location>
</feature>
<dbReference type="Pfam" id="PF07724">
    <property type="entry name" value="AAA_2"/>
    <property type="match status" value="1"/>
</dbReference>
<gene>
    <name evidence="10" type="ORF">HJC23_007516</name>
</gene>
<dbReference type="InterPro" id="IPR041546">
    <property type="entry name" value="ClpA/ClpB_AAA_lid"/>
</dbReference>
<dbReference type="PANTHER" id="PTHR11638">
    <property type="entry name" value="ATP-DEPENDENT CLP PROTEASE"/>
    <property type="match status" value="1"/>
</dbReference>
<comment type="caution">
    <text evidence="10">The sequence shown here is derived from an EMBL/GenBank/DDBJ whole genome shotgun (WGS) entry which is preliminary data.</text>
</comment>
<dbReference type="Gene3D" id="3.40.50.300">
    <property type="entry name" value="P-loop containing nucleotide triphosphate hydrolases"/>
    <property type="match status" value="3"/>
</dbReference>
<dbReference type="Pfam" id="PF10431">
    <property type="entry name" value="ClpB_D2-small"/>
    <property type="match status" value="1"/>
</dbReference>
<name>A0ABD3PVQ7_9STRA</name>
<dbReference type="GO" id="GO:0005524">
    <property type="term" value="F:ATP binding"/>
    <property type="evidence" value="ECO:0007669"/>
    <property type="project" value="UniProtKB-KW"/>
</dbReference>
<evidence type="ECO:0000259" key="8">
    <source>
        <dbReference type="SMART" id="SM00382"/>
    </source>
</evidence>
<keyword evidence="4" id="KW-0067">ATP-binding</keyword>
<reference evidence="10 11" key="1">
    <citation type="journal article" date="2020" name="G3 (Bethesda)">
        <title>Improved Reference Genome for Cyclotella cryptica CCMP332, a Model for Cell Wall Morphogenesis, Salinity Adaptation, and Lipid Production in Diatoms (Bacillariophyta).</title>
        <authorList>
            <person name="Roberts W.R."/>
            <person name="Downey K.M."/>
            <person name="Ruck E.C."/>
            <person name="Traller J.C."/>
            <person name="Alverson A.J."/>
        </authorList>
    </citation>
    <scope>NUCLEOTIDE SEQUENCE [LARGE SCALE GENOMIC DNA]</scope>
    <source>
        <strain evidence="10 11">CCMP332</strain>
    </source>
</reference>
<dbReference type="PANTHER" id="PTHR11638:SF18">
    <property type="entry name" value="HEAT SHOCK PROTEIN 104"/>
    <property type="match status" value="1"/>
</dbReference>
<dbReference type="FunFam" id="3.40.50.300:FF:000010">
    <property type="entry name" value="Chaperone clpB 1, putative"/>
    <property type="match status" value="1"/>
</dbReference>
<evidence type="ECO:0000256" key="2">
    <source>
        <dbReference type="ARBA" id="ARBA00022737"/>
    </source>
</evidence>
<dbReference type="SMART" id="SM01086">
    <property type="entry name" value="ClpB_D2-small"/>
    <property type="match status" value="1"/>
</dbReference>
<dbReference type="InterPro" id="IPR050130">
    <property type="entry name" value="ClpA_ClpB"/>
</dbReference>
<keyword evidence="2" id="KW-0677">Repeat</keyword>
<dbReference type="CDD" id="cd19499">
    <property type="entry name" value="RecA-like_ClpB_Hsp104-like"/>
    <property type="match status" value="1"/>
</dbReference>
<organism evidence="10 11">
    <name type="scientific">Cyclotella cryptica</name>
    <dbReference type="NCBI Taxonomy" id="29204"/>
    <lineage>
        <taxon>Eukaryota</taxon>
        <taxon>Sar</taxon>
        <taxon>Stramenopiles</taxon>
        <taxon>Ochrophyta</taxon>
        <taxon>Bacillariophyta</taxon>
        <taxon>Coscinodiscophyceae</taxon>
        <taxon>Thalassiosirophycidae</taxon>
        <taxon>Stephanodiscales</taxon>
        <taxon>Stephanodiscaceae</taxon>
        <taxon>Cyclotella</taxon>
    </lineage>
</organism>
<dbReference type="Gene3D" id="1.10.8.60">
    <property type="match status" value="1"/>
</dbReference>
<dbReference type="InterPro" id="IPR003593">
    <property type="entry name" value="AAA+_ATPase"/>
</dbReference>
<evidence type="ECO:0000313" key="11">
    <source>
        <dbReference type="Proteomes" id="UP001516023"/>
    </source>
</evidence>
<dbReference type="CDD" id="cd00009">
    <property type="entry name" value="AAA"/>
    <property type="match status" value="1"/>
</dbReference>
<dbReference type="Pfam" id="PF05250">
    <property type="entry name" value="UPF0193"/>
    <property type="match status" value="1"/>
</dbReference>
<feature type="compositionally biased region" description="Basic and acidic residues" evidence="7">
    <location>
        <begin position="1050"/>
        <end position="1060"/>
    </location>
</feature>
<dbReference type="InterPro" id="IPR003959">
    <property type="entry name" value="ATPase_AAA_core"/>
</dbReference>
<dbReference type="SMART" id="SM00382">
    <property type="entry name" value="AAA"/>
    <property type="match status" value="2"/>
</dbReference>
<dbReference type="SUPFAM" id="SSF52540">
    <property type="entry name" value="P-loop containing nucleoside triphosphate hydrolases"/>
    <property type="match status" value="2"/>
</dbReference>
<keyword evidence="5" id="KW-0143">Chaperone</keyword>
<evidence type="ECO:0000259" key="9">
    <source>
        <dbReference type="SMART" id="SM01086"/>
    </source>
</evidence>
<dbReference type="AlphaFoldDB" id="A0ABD3PVQ7"/>
<dbReference type="InterPro" id="IPR027417">
    <property type="entry name" value="P-loop_NTPase"/>
</dbReference>
<evidence type="ECO:0000256" key="1">
    <source>
        <dbReference type="ARBA" id="ARBA00008675"/>
    </source>
</evidence>
<accession>A0ABD3PVQ7</accession>
<dbReference type="InterPro" id="IPR019489">
    <property type="entry name" value="Clp_ATPase_C"/>
</dbReference>
<sequence length="1256" mass="140659">MDIDEQIVSLIEALMSSRQLHLRTYIIIGSTVPHLSRDISLESEVDIQTNKEVTVLDYAVSFSTSTRPLRDYFERQVGENSWFNCTSSIMWGIVVDRCNSNLSRRILADVATRSLSVLPSMSAASSTQGLHALSSQRHQHNNHALSKLCSNRNPTASLHAPRTNAIPPPLQSRNFSQPPNGMNLGNIFQNAQNPNRTPGQTLEQYGVDLTKLAKDGKLDPVIGRHEEIRRTLQILARRTKNNPVLIGEPGVGKTAIAEGLAQRIAHGEVPESMKNKRVISLEISSLLSGAMFRGQFEERLKSVLQDIQDLSGEVILFVDELHTIVGAGKGEGSMDMSNMLKPKLARGELQLVGATTLDEYRLIEKDAALARRFQSVYIAEPSVEDTISILRGLKNSYELHHGIRVKGMSDVSSYSILIAVLYLKDAALIAAATLSNRYITDRKQPDKSIDLIDEACSRLRLEQESKPEIVWKVERDLLTKQIEQSALANEGDDAKSKARKEVVDAEVSALKKELDRLHKMWMEEKEELERTKKLQEKLDSARRELTMARKQGDLAKAAELLHSVIPTLEHEMEELEKEDQSAPAGQQQHKMLADFVSAEAIATVVARHTGIPVSRITGSESRKLLHLEDKLRERVVGQDAALSAVSQCVRLARTRLQAPNRTLGNFLFVGPTGVGKTELCKALAQCLFDDENAMTRIDMSEYGEKHTVSRLIGLTLNVVPEIKAPPGYVGYEEGGTLTESVRRRPYQILLLDEFEKGHHDVWNILLQLFDEGRLTDSHGRTVDFRNVIVVMTSNIGANVIAGLPPELKGSEPAVQETIMEVVRSTLSPELLNRIDETVVFNRLQRENMDQIAKIHVAEIAHRLAEGQNMTLDVSHVALAAIAEKGYDVRYGARPLKRVLNKDILNPLSRLVLEGSVVEGDKVRVRTRGEAKSIAKISEEPITWISSDGSNDDDGDRNDIVVLRNQSPRSEEVDAWDDEGDYLMEDGHTTEVNRCAVNMSTSNDDHSWKIFQRDTEAGRLLSRLYGCPPSSQRVSYPKPRRRRATEVDSGSEPKETKEDASRVWKTTYTVHGLSKTEEEEKQKERKNNIVRALSMRIPKVGRDKNGQCHSVAKVDRIPHRKTESGCKSTVEEVKFINKKYRPPVSHAFSSDAEKQRLNDVFSGGGGKCLPRDLTNLPGYVAPREHESGWKSRAVPHTLFDQIYHEIKERREHQLEMERLGAGEATRQSTVSEIQTRLTQLRKIDQNKAAAVIKMLMN</sequence>
<dbReference type="InterPro" id="IPR007914">
    <property type="entry name" value="UPF0193"/>
</dbReference>
<dbReference type="Pfam" id="PF17871">
    <property type="entry name" value="AAA_lid_9"/>
    <property type="match status" value="1"/>
</dbReference>
<dbReference type="FunFam" id="3.40.50.300:FF:000025">
    <property type="entry name" value="ATP-dependent Clp protease subunit"/>
    <property type="match status" value="1"/>
</dbReference>
<comment type="similarity">
    <text evidence="1">Belongs to the ClpA/ClpB family.</text>
</comment>
<keyword evidence="6" id="KW-0175">Coiled coil</keyword>
<dbReference type="InterPro" id="IPR001270">
    <property type="entry name" value="ClpA/B"/>
</dbReference>
<keyword evidence="3" id="KW-0547">Nucleotide-binding</keyword>
<feature type="domain" description="AAA+ ATPase" evidence="8">
    <location>
        <begin position="662"/>
        <end position="813"/>
    </location>
</feature>